<reference evidence="2" key="1">
    <citation type="submission" date="2017-09" db="EMBL/GenBank/DDBJ databases">
        <title>Depth-based differentiation of microbial function through sediment-hosted aquifers and enrichment of novel symbionts in the deep terrestrial subsurface.</title>
        <authorList>
            <person name="Probst A.J."/>
            <person name="Ladd B."/>
            <person name="Jarett J.K."/>
            <person name="Geller-Mcgrath D.E."/>
            <person name="Sieber C.M.K."/>
            <person name="Emerson J.B."/>
            <person name="Anantharaman K."/>
            <person name="Thomas B.C."/>
            <person name="Malmstrom R."/>
            <person name="Stieglmeier M."/>
            <person name="Klingl A."/>
            <person name="Woyke T."/>
            <person name="Ryan C.M."/>
            <person name="Banfield J.F."/>
        </authorList>
    </citation>
    <scope>NUCLEOTIDE SEQUENCE [LARGE SCALE GENOMIC DNA]</scope>
</reference>
<evidence type="ECO:0000313" key="1">
    <source>
        <dbReference type="EMBL" id="PIY61912.1"/>
    </source>
</evidence>
<sequence>MKKQILAKNERLRADASKLLQKLDLVRLLEKNGWVKFTGSYAANLMNRSDIDVYVVGSWSREKVTRIFVSLLGQLRVKGLLFFDWVKYRHPDFPKAYYIGVKDNFRGEKWKIDIWFLTDPQVKALPFGSWEGLEVSDAQRELIVRFKDYRDRHQLVIPSFRIYVAVLFERLGTIKEIRSYCLNQTKKRP</sequence>
<name>A0A2M7Q8U9_9BACT</name>
<protein>
    <recommendedName>
        <fullName evidence="3">Polymerase nucleotidyl transferase domain-containing protein</fullName>
    </recommendedName>
</protein>
<evidence type="ECO:0008006" key="3">
    <source>
        <dbReference type="Google" id="ProtNLM"/>
    </source>
</evidence>
<dbReference type="EMBL" id="PFLC01000059">
    <property type="protein sequence ID" value="PIY61912.1"/>
    <property type="molecule type" value="Genomic_DNA"/>
</dbReference>
<comment type="caution">
    <text evidence="1">The sequence shown here is derived from an EMBL/GenBank/DDBJ whole genome shotgun (WGS) entry which is preliminary data.</text>
</comment>
<dbReference type="Proteomes" id="UP000230973">
    <property type="component" value="Unassembled WGS sequence"/>
</dbReference>
<organism evidence="1 2">
    <name type="scientific">Candidatus Uhrbacteria bacterium CG_4_10_14_0_8_um_filter_58_22</name>
    <dbReference type="NCBI Taxonomy" id="1975029"/>
    <lineage>
        <taxon>Bacteria</taxon>
        <taxon>Candidatus Uhriibacteriota</taxon>
    </lineage>
</organism>
<accession>A0A2M7Q8U9</accession>
<proteinExistence type="predicted"/>
<evidence type="ECO:0000313" key="2">
    <source>
        <dbReference type="Proteomes" id="UP000230973"/>
    </source>
</evidence>
<dbReference type="AlphaFoldDB" id="A0A2M7Q8U9"/>
<gene>
    <name evidence="1" type="ORF">COY93_04585</name>
</gene>